<reference evidence="1" key="1">
    <citation type="journal article" date="2016" name="Mol. Ecol. Resour.">
        <title>Evaluation of the impact of RNA preservation methods of spiders for de novo transcriptome assembly.</title>
        <authorList>
            <person name="Kono N."/>
            <person name="Nakamura H."/>
            <person name="Ito Y."/>
            <person name="Tomita M."/>
            <person name="Arakawa K."/>
        </authorList>
    </citation>
    <scope>NUCLEOTIDE SEQUENCE</scope>
    <source>
        <tissue evidence="1">Whole body</tissue>
    </source>
</reference>
<dbReference type="EMBL" id="IAAA01130203">
    <property type="protein sequence ID" value="LAA17256.1"/>
    <property type="molecule type" value="mRNA"/>
</dbReference>
<protein>
    <submittedName>
        <fullName evidence="1">Protein lethal(2)essential for life</fullName>
    </submittedName>
</protein>
<accession>A0A2L2ZA55</accession>
<sequence length="71" mass="7924">MSSTTRTVISRNVRDDGIDFPSRIRAKLFGLGLTDLDLDAPSSFIRGYYLRPRRLLSSGGLSEIMAESVKF</sequence>
<dbReference type="OrthoDB" id="1431247at2759"/>
<proteinExistence type="evidence at transcript level"/>
<name>A0A2L2ZA55_PARTP</name>
<evidence type="ECO:0000313" key="1">
    <source>
        <dbReference type="EMBL" id="LAA17256.1"/>
    </source>
</evidence>
<organism evidence="1">
    <name type="scientific">Parasteatoda tepidariorum</name>
    <name type="common">Common house spider</name>
    <name type="synonym">Achaearanea tepidariorum</name>
    <dbReference type="NCBI Taxonomy" id="114398"/>
    <lineage>
        <taxon>Eukaryota</taxon>
        <taxon>Metazoa</taxon>
        <taxon>Ecdysozoa</taxon>
        <taxon>Arthropoda</taxon>
        <taxon>Chelicerata</taxon>
        <taxon>Arachnida</taxon>
        <taxon>Araneae</taxon>
        <taxon>Araneomorphae</taxon>
        <taxon>Entelegynae</taxon>
        <taxon>Araneoidea</taxon>
        <taxon>Theridiidae</taxon>
        <taxon>Parasteatoda</taxon>
    </lineage>
</organism>
<dbReference type="AlphaFoldDB" id="A0A2L2ZA55"/>